<keyword evidence="2" id="KW-1185">Reference proteome</keyword>
<proteinExistence type="predicted"/>
<dbReference type="Proteomes" id="UP000499080">
    <property type="component" value="Unassembled WGS sequence"/>
</dbReference>
<gene>
    <name evidence="1" type="ORF">AVEN_193155_1</name>
</gene>
<protein>
    <submittedName>
        <fullName evidence="1">Uncharacterized protein</fullName>
    </submittedName>
</protein>
<accession>A0A4Y2B030</accession>
<evidence type="ECO:0000313" key="1">
    <source>
        <dbReference type="EMBL" id="GBL85702.1"/>
    </source>
</evidence>
<organism evidence="1 2">
    <name type="scientific">Araneus ventricosus</name>
    <name type="common">Orbweaver spider</name>
    <name type="synonym">Epeira ventricosa</name>
    <dbReference type="NCBI Taxonomy" id="182803"/>
    <lineage>
        <taxon>Eukaryota</taxon>
        <taxon>Metazoa</taxon>
        <taxon>Ecdysozoa</taxon>
        <taxon>Arthropoda</taxon>
        <taxon>Chelicerata</taxon>
        <taxon>Arachnida</taxon>
        <taxon>Araneae</taxon>
        <taxon>Araneomorphae</taxon>
        <taxon>Entelegynae</taxon>
        <taxon>Araneoidea</taxon>
        <taxon>Araneidae</taxon>
        <taxon>Araneus</taxon>
    </lineage>
</organism>
<name>A0A4Y2B030_ARAVE</name>
<dbReference type="EMBL" id="BGPR01000044">
    <property type="protein sequence ID" value="GBL85702.1"/>
    <property type="molecule type" value="Genomic_DNA"/>
</dbReference>
<dbReference type="AlphaFoldDB" id="A0A4Y2B030"/>
<evidence type="ECO:0000313" key="2">
    <source>
        <dbReference type="Proteomes" id="UP000499080"/>
    </source>
</evidence>
<sequence length="90" mass="10109">MPGTFVSLSIRITWGSSRPATAQTEDTFGSFAQPIRNKRSPLQETARLKIRQDLRIQPSILQLHFSLGSLPTRPTLPERSLLLSSQARLH</sequence>
<reference evidence="1 2" key="1">
    <citation type="journal article" date="2019" name="Sci. Rep.">
        <title>Orb-weaving spider Araneus ventricosus genome elucidates the spidroin gene catalogue.</title>
        <authorList>
            <person name="Kono N."/>
            <person name="Nakamura H."/>
            <person name="Ohtoshi R."/>
            <person name="Moran D.A.P."/>
            <person name="Shinohara A."/>
            <person name="Yoshida Y."/>
            <person name="Fujiwara M."/>
            <person name="Mori M."/>
            <person name="Tomita M."/>
            <person name="Arakawa K."/>
        </authorList>
    </citation>
    <scope>NUCLEOTIDE SEQUENCE [LARGE SCALE GENOMIC DNA]</scope>
</reference>
<comment type="caution">
    <text evidence="1">The sequence shown here is derived from an EMBL/GenBank/DDBJ whole genome shotgun (WGS) entry which is preliminary data.</text>
</comment>